<protein>
    <submittedName>
        <fullName evidence="1">Uncharacterized protein</fullName>
    </submittedName>
</protein>
<gene>
    <name evidence="1" type="ORF">MLD38_010095</name>
</gene>
<sequence length="139" mass="15318">MKQVISNFIPSTEVMNVDGVEHEFTASDVHTLIGLTCSDIAVPLSGSMAEVDGSVLHHFNGKQINLVPLEKNLLGRAIIEYGFRALLVAYLVGTFLCPGTSSYIGKEYLYAMCDIQWIGSYDWASQVLDHLCESVRGFK</sequence>
<keyword evidence="2" id="KW-1185">Reference proteome</keyword>
<reference evidence="2" key="1">
    <citation type="journal article" date="2023" name="Front. Plant Sci.">
        <title>Chromosomal-level genome assembly of Melastoma candidum provides insights into trichome evolution.</title>
        <authorList>
            <person name="Zhong Y."/>
            <person name="Wu W."/>
            <person name="Sun C."/>
            <person name="Zou P."/>
            <person name="Liu Y."/>
            <person name="Dai S."/>
            <person name="Zhou R."/>
        </authorList>
    </citation>
    <scope>NUCLEOTIDE SEQUENCE [LARGE SCALE GENOMIC DNA]</scope>
</reference>
<name>A0ACB9R0J6_9MYRT</name>
<accession>A0ACB9R0J6</accession>
<evidence type="ECO:0000313" key="2">
    <source>
        <dbReference type="Proteomes" id="UP001057402"/>
    </source>
</evidence>
<comment type="caution">
    <text evidence="1">The sequence shown here is derived from an EMBL/GenBank/DDBJ whole genome shotgun (WGS) entry which is preliminary data.</text>
</comment>
<organism evidence="1 2">
    <name type="scientific">Melastoma candidum</name>
    <dbReference type="NCBI Taxonomy" id="119954"/>
    <lineage>
        <taxon>Eukaryota</taxon>
        <taxon>Viridiplantae</taxon>
        <taxon>Streptophyta</taxon>
        <taxon>Embryophyta</taxon>
        <taxon>Tracheophyta</taxon>
        <taxon>Spermatophyta</taxon>
        <taxon>Magnoliopsida</taxon>
        <taxon>eudicotyledons</taxon>
        <taxon>Gunneridae</taxon>
        <taxon>Pentapetalae</taxon>
        <taxon>rosids</taxon>
        <taxon>malvids</taxon>
        <taxon>Myrtales</taxon>
        <taxon>Melastomataceae</taxon>
        <taxon>Melastomatoideae</taxon>
        <taxon>Melastomateae</taxon>
        <taxon>Melastoma</taxon>
    </lineage>
</organism>
<dbReference type="EMBL" id="CM042883">
    <property type="protein sequence ID" value="KAI4371786.1"/>
    <property type="molecule type" value="Genomic_DNA"/>
</dbReference>
<proteinExistence type="predicted"/>
<dbReference type="Proteomes" id="UP001057402">
    <property type="component" value="Chromosome 4"/>
</dbReference>
<evidence type="ECO:0000313" key="1">
    <source>
        <dbReference type="EMBL" id="KAI4371786.1"/>
    </source>
</evidence>